<dbReference type="AlphaFoldDB" id="A0A0A8Y139"/>
<reference evidence="1" key="2">
    <citation type="journal article" date="2015" name="Data Brief">
        <title>Shoot transcriptome of the giant reed, Arundo donax.</title>
        <authorList>
            <person name="Barrero R.A."/>
            <person name="Guerrero F.D."/>
            <person name="Moolhuijzen P."/>
            <person name="Goolsby J.A."/>
            <person name="Tidwell J."/>
            <person name="Bellgard S.E."/>
            <person name="Bellgard M.I."/>
        </authorList>
    </citation>
    <scope>NUCLEOTIDE SEQUENCE</scope>
    <source>
        <tissue evidence="1">Shoot tissue taken approximately 20 cm above the soil surface</tissue>
    </source>
</reference>
<accession>A0A0A8Y139</accession>
<name>A0A0A8Y139_ARUDO</name>
<reference evidence="1" key="1">
    <citation type="submission" date="2014-09" db="EMBL/GenBank/DDBJ databases">
        <authorList>
            <person name="Magalhaes I.L.F."/>
            <person name="Oliveira U."/>
            <person name="Santos F.R."/>
            <person name="Vidigal T.H.D.A."/>
            <person name="Brescovit A.D."/>
            <person name="Santos A.J."/>
        </authorList>
    </citation>
    <scope>NUCLEOTIDE SEQUENCE</scope>
    <source>
        <tissue evidence="1">Shoot tissue taken approximately 20 cm above the soil surface</tissue>
    </source>
</reference>
<sequence length="20" mass="2216">MFFLDCSAISLPTLTLRSTV</sequence>
<organism evidence="1">
    <name type="scientific">Arundo donax</name>
    <name type="common">Giant reed</name>
    <name type="synonym">Donax arundinaceus</name>
    <dbReference type="NCBI Taxonomy" id="35708"/>
    <lineage>
        <taxon>Eukaryota</taxon>
        <taxon>Viridiplantae</taxon>
        <taxon>Streptophyta</taxon>
        <taxon>Embryophyta</taxon>
        <taxon>Tracheophyta</taxon>
        <taxon>Spermatophyta</taxon>
        <taxon>Magnoliopsida</taxon>
        <taxon>Liliopsida</taxon>
        <taxon>Poales</taxon>
        <taxon>Poaceae</taxon>
        <taxon>PACMAD clade</taxon>
        <taxon>Arundinoideae</taxon>
        <taxon>Arundineae</taxon>
        <taxon>Arundo</taxon>
    </lineage>
</organism>
<evidence type="ECO:0000313" key="1">
    <source>
        <dbReference type="EMBL" id="JAD18698.1"/>
    </source>
</evidence>
<dbReference type="EMBL" id="GBRH01279197">
    <property type="protein sequence ID" value="JAD18698.1"/>
    <property type="molecule type" value="Transcribed_RNA"/>
</dbReference>
<protein>
    <submittedName>
        <fullName evidence="1">Uncharacterized protein</fullName>
    </submittedName>
</protein>
<proteinExistence type="predicted"/>